<organism evidence="3 4">
    <name type="scientific">Thermoleptolyngbya sichuanensis A183</name>
    <dbReference type="NCBI Taxonomy" id="2737172"/>
    <lineage>
        <taxon>Bacteria</taxon>
        <taxon>Bacillati</taxon>
        <taxon>Cyanobacteriota</taxon>
        <taxon>Cyanophyceae</taxon>
        <taxon>Oculatellales</taxon>
        <taxon>Oculatellaceae</taxon>
        <taxon>Thermoleptolyngbya</taxon>
        <taxon>Thermoleptolyngbya sichuanensis</taxon>
    </lineage>
</organism>
<evidence type="ECO:0000313" key="3">
    <source>
        <dbReference type="EMBL" id="QKD82213.1"/>
    </source>
</evidence>
<accession>A0A6M8BGG8</accession>
<feature type="region of interest" description="Disordered" evidence="1">
    <location>
        <begin position="125"/>
        <end position="160"/>
    </location>
</feature>
<evidence type="ECO:0000256" key="2">
    <source>
        <dbReference type="SAM" id="SignalP"/>
    </source>
</evidence>
<name>A0A6M8BGG8_9CYAN</name>
<dbReference type="KEGG" id="theu:HPC62_08435"/>
<feature type="signal peptide" evidence="2">
    <location>
        <begin position="1"/>
        <end position="22"/>
    </location>
</feature>
<feature type="compositionally biased region" description="Pro residues" evidence="1">
    <location>
        <begin position="125"/>
        <end position="136"/>
    </location>
</feature>
<dbReference type="EMBL" id="CP053661">
    <property type="protein sequence ID" value="QKD82213.1"/>
    <property type="molecule type" value="Genomic_DNA"/>
</dbReference>
<dbReference type="Proteomes" id="UP000505210">
    <property type="component" value="Chromosome"/>
</dbReference>
<dbReference type="AlphaFoldDB" id="A0A6M8BGG8"/>
<dbReference type="RefSeq" id="WP_172354797.1">
    <property type="nucleotide sequence ID" value="NZ_CP053661.1"/>
</dbReference>
<keyword evidence="4" id="KW-1185">Reference proteome</keyword>
<gene>
    <name evidence="3" type="ORF">HPC62_08435</name>
</gene>
<reference evidence="3 4" key="1">
    <citation type="submission" date="2020-05" db="EMBL/GenBank/DDBJ databases">
        <title>Complete genome sequence of of a novel Thermoleptolyngbya strain isolated from hot springs of Ganzi, Sichuan China.</title>
        <authorList>
            <person name="Tang J."/>
            <person name="Daroch M."/>
            <person name="Li L."/>
            <person name="Waleron K."/>
            <person name="Waleron M."/>
            <person name="Waleron M."/>
        </authorList>
    </citation>
    <scope>NUCLEOTIDE SEQUENCE [LARGE SCALE GENOMIC DNA]</scope>
    <source>
        <strain evidence="3 4">PKUAC-SCTA183</strain>
    </source>
</reference>
<feature type="chain" id="PRO_5026932004" description="Porin" evidence="2">
    <location>
        <begin position="23"/>
        <end position="160"/>
    </location>
</feature>
<evidence type="ECO:0008006" key="5">
    <source>
        <dbReference type="Google" id="ProtNLM"/>
    </source>
</evidence>
<keyword evidence="2" id="KW-0732">Signal</keyword>
<evidence type="ECO:0000313" key="4">
    <source>
        <dbReference type="Proteomes" id="UP000505210"/>
    </source>
</evidence>
<evidence type="ECO:0000256" key="1">
    <source>
        <dbReference type="SAM" id="MobiDB-lite"/>
    </source>
</evidence>
<sequence>MGFKFKILAGLLTLATSGGALGSGAIAQTVTSTRSADDIQTLQQAFEDAYYGASGTFFGNRGIVNSFTWFLGPFPENNIITDARQVHRLYVDASNQQNLDGPIIRTADLNNPFDTSLLLLPPSQPLRPLPAGPQFPPFSQGVPGDPQPAPRPAGPVRGLW</sequence>
<protein>
    <recommendedName>
        <fullName evidence="5">Porin</fullName>
    </recommendedName>
</protein>
<proteinExistence type="predicted"/>